<dbReference type="AlphaFoldDB" id="A0A1E7YZ96"/>
<evidence type="ECO:0000313" key="4">
    <source>
        <dbReference type="Proteomes" id="UP000244334"/>
    </source>
</evidence>
<dbReference type="Proteomes" id="UP000243534">
    <property type="component" value="Unassembled WGS sequence"/>
</dbReference>
<accession>A0A1E7YZ96</accession>
<evidence type="ECO:0000313" key="3">
    <source>
        <dbReference type="Proteomes" id="UP000243534"/>
    </source>
</evidence>
<dbReference type="EMBL" id="MAYS01000334">
    <property type="protein sequence ID" value="OFC61856.1"/>
    <property type="molecule type" value="Genomic_DNA"/>
</dbReference>
<protein>
    <submittedName>
        <fullName evidence="2">P2 phage tail completion R family protein</fullName>
    </submittedName>
    <submittedName>
        <fullName evidence="1">Phage tail protein</fullName>
    </submittedName>
</protein>
<proteinExistence type="predicted"/>
<dbReference type="OrthoDB" id="6429084at2"/>
<dbReference type="RefSeq" id="WP_070135204.1">
    <property type="nucleotide sequence ID" value="NZ_LJAM02000008.1"/>
</dbReference>
<dbReference type="InterPro" id="IPR009678">
    <property type="entry name" value="Phage_tail_completion_R"/>
</dbReference>
<dbReference type="Pfam" id="PF06891">
    <property type="entry name" value="P2_Phage_GpR"/>
    <property type="match status" value="1"/>
</dbReference>
<gene>
    <name evidence="2" type="ORF">ACZ87_00268</name>
    <name evidence="1" type="ORF">BBW68_00285</name>
</gene>
<sequence>MSQLKQLTDFLIANMPKRAMQGFDSQMDEITFIPAQRDNGLGQYRLAIIRYNAVLTWERYPYREYDPKILMALFMSWLTQDERGLLEETGIDSELPEFDIETIDQETAIMVVTLPMAEELNMVPDPKGEIPFDGQLWRLDEPEVWTAEEMTIFPLTEGQK</sequence>
<reference evidence="2 4" key="2">
    <citation type="submission" date="2018-04" db="EMBL/GenBank/DDBJ databases">
        <title>Genomes of the Obligate Erwinia dacicola and Facultative Enterobacter sp. OLF Endosymbionts of the Olive Fruit fly, Bactrocera oleae.</title>
        <authorList>
            <person name="Estes A.M."/>
            <person name="Hearn D.J."/>
            <person name="Agarwal S."/>
            <person name="Pierson E.A."/>
            <person name="Dunning-Hotopp J.C."/>
        </authorList>
    </citation>
    <scope>NUCLEOTIDE SEQUENCE [LARGE SCALE GENOMIC DNA]</scope>
    <source>
        <strain evidence="2 4">Oroville</strain>
    </source>
</reference>
<keyword evidence="4" id="KW-1185">Reference proteome</keyword>
<dbReference type="Proteomes" id="UP000244334">
    <property type="component" value="Unassembled WGS sequence"/>
</dbReference>
<organism evidence="1 3">
    <name type="scientific">Candidatus Erwinia dacicola</name>
    <dbReference type="NCBI Taxonomy" id="252393"/>
    <lineage>
        <taxon>Bacteria</taxon>
        <taxon>Pseudomonadati</taxon>
        <taxon>Pseudomonadota</taxon>
        <taxon>Gammaproteobacteria</taxon>
        <taxon>Enterobacterales</taxon>
        <taxon>Erwiniaceae</taxon>
        <taxon>Erwinia</taxon>
    </lineage>
</organism>
<name>A0A1E7YZ96_9GAMM</name>
<evidence type="ECO:0000313" key="2">
    <source>
        <dbReference type="EMBL" id="RAP72891.1"/>
    </source>
</evidence>
<evidence type="ECO:0000313" key="1">
    <source>
        <dbReference type="EMBL" id="OFC61856.1"/>
    </source>
</evidence>
<reference evidence="1 3" key="1">
    <citation type="submission" date="2016-07" db="EMBL/GenBank/DDBJ databases">
        <authorList>
            <person name="Yuval B."/>
        </authorList>
    </citation>
    <scope>NUCLEOTIDE SEQUENCE [LARGE SCALE GENOMIC DNA]</scope>
    <source>
        <strain evidence="1 3">IL</strain>
    </source>
</reference>
<dbReference type="EMBL" id="LJAM02000008">
    <property type="protein sequence ID" value="RAP72891.1"/>
    <property type="molecule type" value="Genomic_DNA"/>
</dbReference>
<comment type="caution">
    <text evidence="1">The sequence shown here is derived from an EMBL/GenBank/DDBJ whole genome shotgun (WGS) entry which is preliminary data.</text>
</comment>